<dbReference type="PANTHER" id="PTHR21152">
    <property type="entry name" value="AMINOTRANSFERASE CLASS V"/>
    <property type="match status" value="1"/>
</dbReference>
<dbReference type="InterPro" id="IPR016181">
    <property type="entry name" value="Acyl_CoA_acyltransferase"/>
</dbReference>
<sequence>MTQSAFELKIADQVHEFEQIHRLNYRTFVEEIPQHAANAERRLVDQFHDENIYYIALQDGRLVGMLTARSARPFSLDKKIDNLDQFLPALASGEKQKICEIRLLAVEPAYRHTSVFAKLFRFVLETSLREGFTLALVSATVLQKKLYANMGFTPFADLVGKPGAMYQPMYLVLSNALHMQKRLQRNRVQNDCVQTIATQASNFPTSLSFLPGPVEIHPQVQAAFAQAPISHRAEDFQELLHATKLQLSQLMATREVEIFLGSGTLANDVVAAQIKRLASAGVILVNGEFGQRLCDHAERFSLCFTTFHVEFGRSFELSKLRDYLKANNPAWLWMTHCETSSGILNPLGEIQALCDELEIKLCVDCTSSVACVPVDASRAYLASTVSGKAIGAYPGLSVVAYSHEIESDQQIPRYLDLGYYRAQGGVPFTHSSNLLAALHQALCLLDTNRYDQIAIASAHMRTQLQDAGIQLLNPARESSPAVLTVQLDPSVSSITCGDAMADRGFLLSYRSGYLVKRNLLQICLMGHTNQAQQDQLLKQLMACIRSCSVSCSAYSEV</sequence>
<dbReference type="InterPro" id="IPR000192">
    <property type="entry name" value="Aminotrans_V_dom"/>
</dbReference>
<dbReference type="PANTHER" id="PTHR21152:SF40">
    <property type="entry name" value="ALANINE--GLYOXYLATE AMINOTRANSFERASE"/>
    <property type="match status" value="1"/>
</dbReference>
<dbReference type="InterPro" id="IPR015424">
    <property type="entry name" value="PyrdxlP-dep_Trfase"/>
</dbReference>
<dbReference type="Gene3D" id="3.90.1150.10">
    <property type="entry name" value="Aspartate Aminotransferase, domain 1"/>
    <property type="match status" value="1"/>
</dbReference>
<dbReference type="SUPFAM" id="SSF53383">
    <property type="entry name" value="PLP-dependent transferases"/>
    <property type="match status" value="1"/>
</dbReference>
<dbReference type="InterPro" id="IPR015421">
    <property type="entry name" value="PyrdxlP-dep_Trfase_major"/>
</dbReference>
<proteinExistence type="predicted"/>
<keyword evidence="2" id="KW-0663">Pyridoxal phosphate</keyword>
<evidence type="ECO:0000259" key="3">
    <source>
        <dbReference type="PROSITE" id="PS51186"/>
    </source>
</evidence>
<dbReference type="Proteomes" id="UP000643610">
    <property type="component" value="Unassembled WGS sequence"/>
</dbReference>
<name>A0ABR6XT70_9BURK</name>
<dbReference type="SUPFAM" id="SSF55729">
    <property type="entry name" value="Acyl-CoA N-acyltransferases (Nat)"/>
    <property type="match status" value="1"/>
</dbReference>
<dbReference type="EMBL" id="JACOFU010000006">
    <property type="protein sequence ID" value="MBC3832685.1"/>
    <property type="molecule type" value="Genomic_DNA"/>
</dbReference>
<dbReference type="PROSITE" id="PS51186">
    <property type="entry name" value="GNAT"/>
    <property type="match status" value="1"/>
</dbReference>
<dbReference type="InterPro" id="IPR054597">
    <property type="entry name" value="FeeM_cat"/>
</dbReference>
<comment type="caution">
    <text evidence="4">The sequence shown here is derived from an EMBL/GenBank/DDBJ whole genome shotgun (WGS) entry which is preliminary data.</text>
</comment>
<evidence type="ECO:0000256" key="1">
    <source>
        <dbReference type="ARBA" id="ARBA00001933"/>
    </source>
</evidence>
<evidence type="ECO:0000313" key="5">
    <source>
        <dbReference type="Proteomes" id="UP000643610"/>
    </source>
</evidence>
<keyword evidence="4" id="KW-0808">Transferase</keyword>
<keyword evidence="5" id="KW-1185">Reference proteome</keyword>
<dbReference type="GO" id="GO:0008483">
    <property type="term" value="F:transaminase activity"/>
    <property type="evidence" value="ECO:0007669"/>
    <property type="project" value="UniProtKB-KW"/>
</dbReference>
<comment type="cofactor">
    <cofactor evidence="1">
        <name>pyridoxal 5'-phosphate</name>
        <dbReference type="ChEBI" id="CHEBI:597326"/>
    </cofactor>
</comment>
<reference evidence="4 5" key="1">
    <citation type="submission" date="2020-08" db="EMBL/GenBank/DDBJ databases">
        <title>Novel species isolated from subtropical streams in China.</title>
        <authorList>
            <person name="Lu H."/>
        </authorList>
    </citation>
    <scope>NUCLEOTIDE SEQUENCE [LARGE SCALE GENOMIC DNA]</scope>
    <source>
        <strain evidence="4 5">KCTC 52442</strain>
    </source>
</reference>
<feature type="domain" description="N-acetyltransferase" evidence="3">
    <location>
        <begin position="6"/>
        <end position="184"/>
    </location>
</feature>
<dbReference type="Pfam" id="PF00266">
    <property type="entry name" value="Aminotran_5"/>
    <property type="match status" value="1"/>
</dbReference>
<dbReference type="RefSeq" id="WP_186891737.1">
    <property type="nucleotide sequence ID" value="NZ_JACOFU010000006.1"/>
</dbReference>
<dbReference type="Pfam" id="PF21926">
    <property type="entry name" value="FeeM"/>
    <property type="match status" value="1"/>
</dbReference>
<dbReference type="InterPro" id="IPR015422">
    <property type="entry name" value="PyrdxlP-dep_Trfase_small"/>
</dbReference>
<dbReference type="InterPro" id="IPR000182">
    <property type="entry name" value="GNAT_dom"/>
</dbReference>
<dbReference type="Gene3D" id="3.40.640.10">
    <property type="entry name" value="Type I PLP-dependent aspartate aminotransferase-like (Major domain)"/>
    <property type="match status" value="1"/>
</dbReference>
<gene>
    <name evidence="4" type="ORF">H8K33_14345</name>
</gene>
<accession>A0ABR6XT70</accession>
<organism evidence="4 5">
    <name type="scientific">Undibacterium amnicola</name>
    <dbReference type="NCBI Taxonomy" id="1834038"/>
    <lineage>
        <taxon>Bacteria</taxon>
        <taxon>Pseudomonadati</taxon>
        <taxon>Pseudomonadota</taxon>
        <taxon>Betaproteobacteria</taxon>
        <taxon>Burkholderiales</taxon>
        <taxon>Oxalobacteraceae</taxon>
        <taxon>Undibacterium</taxon>
    </lineage>
</organism>
<protein>
    <submittedName>
        <fullName evidence="4">Aminotransferase class V-fold PLP-dependent enzyme</fullName>
    </submittedName>
</protein>
<dbReference type="Gene3D" id="3.40.630.30">
    <property type="match status" value="1"/>
</dbReference>
<evidence type="ECO:0000313" key="4">
    <source>
        <dbReference type="EMBL" id="MBC3832685.1"/>
    </source>
</evidence>
<keyword evidence="4" id="KW-0032">Aminotransferase</keyword>
<evidence type="ECO:0000256" key="2">
    <source>
        <dbReference type="ARBA" id="ARBA00022898"/>
    </source>
</evidence>